<dbReference type="AlphaFoldDB" id="A0A177A4R0"/>
<reference evidence="1" key="1">
    <citation type="submission" date="2016-03" db="EMBL/GenBank/DDBJ databases">
        <title>Updated assembly of Pseudogymnoascus destructans, the fungus causing white-nose syndrome of bats.</title>
        <authorList>
            <person name="Palmer J.M."/>
            <person name="Drees K.P."/>
            <person name="Foster J.T."/>
            <person name="Lindner D.L."/>
        </authorList>
    </citation>
    <scope>NUCLEOTIDE SEQUENCE [LARGE SCALE GENOMIC DNA]</scope>
    <source>
        <strain evidence="1">20631-21</strain>
    </source>
</reference>
<name>A0A177A4R0_9PEZI</name>
<organism evidence="1">
    <name type="scientific">Pseudogymnoascus destructans</name>
    <dbReference type="NCBI Taxonomy" id="655981"/>
    <lineage>
        <taxon>Eukaryota</taxon>
        <taxon>Fungi</taxon>
        <taxon>Dikarya</taxon>
        <taxon>Ascomycota</taxon>
        <taxon>Pezizomycotina</taxon>
        <taxon>Leotiomycetes</taxon>
        <taxon>Thelebolales</taxon>
        <taxon>Thelebolaceae</taxon>
        <taxon>Pseudogymnoascus</taxon>
    </lineage>
</organism>
<protein>
    <submittedName>
        <fullName evidence="1">Uncharacterized protein</fullName>
    </submittedName>
</protein>
<accession>A0A177A4R0</accession>
<sequence length="105" mass="11713">MCRPYAECEIMSLCVWGQLFVHHFHFAFVSPSNRTRAMSNKSKDPFPYSNCLPNLRMGIVTDSSIQIPDTVAATLILSVNPIPEQEIYLGHLAPEALAVDFTTEA</sequence>
<dbReference type="GeneID" id="36290562"/>
<gene>
    <name evidence="1" type="ORF">VC83_07517</name>
</gene>
<proteinExistence type="predicted"/>
<dbReference type="EMBL" id="KV441405">
    <property type="protein sequence ID" value="OAF56083.1"/>
    <property type="molecule type" value="Genomic_DNA"/>
</dbReference>
<dbReference type="Proteomes" id="UP000077154">
    <property type="component" value="Unassembled WGS sequence"/>
</dbReference>
<evidence type="ECO:0000313" key="1">
    <source>
        <dbReference type="EMBL" id="OAF56083.1"/>
    </source>
</evidence>
<dbReference type="RefSeq" id="XP_024321381.1">
    <property type="nucleotide sequence ID" value="XM_024471087.1"/>
</dbReference>